<dbReference type="EMBL" id="KN818246">
    <property type="protein sequence ID" value="KIL64892.1"/>
    <property type="molecule type" value="Genomic_DNA"/>
</dbReference>
<gene>
    <name evidence="1" type="ORF">M378DRAFT_567581</name>
</gene>
<evidence type="ECO:0000313" key="2">
    <source>
        <dbReference type="Proteomes" id="UP000054549"/>
    </source>
</evidence>
<dbReference type="Proteomes" id="UP000054549">
    <property type="component" value="Unassembled WGS sequence"/>
</dbReference>
<dbReference type="AlphaFoldDB" id="A0A0C2WT48"/>
<accession>A0A0C2WT48</accession>
<sequence length="130" mass="14265">MMGHSRTGELGLIQFFSGNRYRCNESLTHASAVHSLITGAPFSMDLKVEGHVGSRIPRPKGLATQNETRRPVSDHCQCQPSLLLPTLCISTIEDRTKQDLGTQVDSSGAVKNDFMHPLLVLRESLDCVFG</sequence>
<name>A0A0C2WT48_AMAMK</name>
<evidence type="ECO:0000313" key="1">
    <source>
        <dbReference type="EMBL" id="KIL64892.1"/>
    </source>
</evidence>
<dbReference type="InParanoid" id="A0A0C2WT48"/>
<dbReference type="HOGENOM" id="CLU_1937590_0_0_1"/>
<keyword evidence="2" id="KW-1185">Reference proteome</keyword>
<protein>
    <submittedName>
        <fullName evidence="1">Uncharacterized protein</fullName>
    </submittedName>
</protein>
<proteinExistence type="predicted"/>
<reference evidence="1 2" key="1">
    <citation type="submission" date="2014-04" db="EMBL/GenBank/DDBJ databases">
        <title>Evolutionary Origins and Diversification of the Mycorrhizal Mutualists.</title>
        <authorList>
            <consortium name="DOE Joint Genome Institute"/>
            <consortium name="Mycorrhizal Genomics Consortium"/>
            <person name="Kohler A."/>
            <person name="Kuo A."/>
            <person name="Nagy L.G."/>
            <person name="Floudas D."/>
            <person name="Copeland A."/>
            <person name="Barry K.W."/>
            <person name="Cichocki N."/>
            <person name="Veneault-Fourrey C."/>
            <person name="LaButti K."/>
            <person name="Lindquist E.A."/>
            <person name="Lipzen A."/>
            <person name="Lundell T."/>
            <person name="Morin E."/>
            <person name="Murat C."/>
            <person name="Riley R."/>
            <person name="Ohm R."/>
            <person name="Sun H."/>
            <person name="Tunlid A."/>
            <person name="Henrissat B."/>
            <person name="Grigoriev I.V."/>
            <person name="Hibbett D.S."/>
            <person name="Martin F."/>
        </authorList>
    </citation>
    <scope>NUCLEOTIDE SEQUENCE [LARGE SCALE GENOMIC DNA]</scope>
    <source>
        <strain evidence="1 2">Koide BX008</strain>
    </source>
</reference>
<organism evidence="1 2">
    <name type="scientific">Amanita muscaria (strain Koide BX008)</name>
    <dbReference type="NCBI Taxonomy" id="946122"/>
    <lineage>
        <taxon>Eukaryota</taxon>
        <taxon>Fungi</taxon>
        <taxon>Dikarya</taxon>
        <taxon>Basidiomycota</taxon>
        <taxon>Agaricomycotina</taxon>
        <taxon>Agaricomycetes</taxon>
        <taxon>Agaricomycetidae</taxon>
        <taxon>Agaricales</taxon>
        <taxon>Pluteineae</taxon>
        <taxon>Amanitaceae</taxon>
        <taxon>Amanita</taxon>
    </lineage>
</organism>